<evidence type="ECO:0000259" key="1">
    <source>
        <dbReference type="Pfam" id="PF01408"/>
    </source>
</evidence>
<accession>A0A1I4LRE7</accession>
<dbReference type="SUPFAM" id="SSF55347">
    <property type="entry name" value="Glyceraldehyde-3-phosphate dehydrogenase-like, C-terminal domain"/>
    <property type="match status" value="1"/>
</dbReference>
<dbReference type="InterPro" id="IPR051450">
    <property type="entry name" value="Gfo/Idh/MocA_Oxidoreductases"/>
</dbReference>
<evidence type="ECO:0000313" key="4">
    <source>
        <dbReference type="Proteomes" id="UP000198804"/>
    </source>
</evidence>
<protein>
    <submittedName>
        <fullName evidence="3">Predicted dehydrogenase</fullName>
    </submittedName>
</protein>
<dbReference type="AlphaFoldDB" id="A0A1I4LRE7"/>
<feature type="domain" description="GFO/IDH/MocA-like oxidoreductase" evidence="2">
    <location>
        <begin position="180"/>
        <end position="306"/>
    </location>
</feature>
<dbReference type="PANTHER" id="PTHR43377:SF1">
    <property type="entry name" value="BILIVERDIN REDUCTASE A"/>
    <property type="match status" value="1"/>
</dbReference>
<dbReference type="Gene3D" id="3.30.360.10">
    <property type="entry name" value="Dihydrodipicolinate Reductase, domain 2"/>
    <property type="match status" value="1"/>
</dbReference>
<reference evidence="4" key="1">
    <citation type="submission" date="2016-10" db="EMBL/GenBank/DDBJ databases">
        <authorList>
            <person name="Varghese N."/>
            <person name="Submissions S."/>
        </authorList>
    </citation>
    <scope>NUCLEOTIDE SEQUENCE [LARGE SCALE GENOMIC DNA]</scope>
    <source>
        <strain evidence="4">CGMCC 1.6474</strain>
    </source>
</reference>
<dbReference type="Pfam" id="PF22725">
    <property type="entry name" value="GFO_IDH_MocA_C3"/>
    <property type="match status" value="1"/>
</dbReference>
<dbReference type="Pfam" id="PF01408">
    <property type="entry name" value="GFO_IDH_MocA"/>
    <property type="match status" value="1"/>
</dbReference>
<dbReference type="InterPro" id="IPR055170">
    <property type="entry name" value="GFO_IDH_MocA-like_dom"/>
</dbReference>
<dbReference type="RefSeq" id="WP_207549500.1">
    <property type="nucleotide sequence ID" value="NZ_FOSV01000031.1"/>
</dbReference>
<organism evidence="3 4">
    <name type="scientific">Methylorubrum salsuginis</name>
    <dbReference type="NCBI Taxonomy" id="414703"/>
    <lineage>
        <taxon>Bacteria</taxon>
        <taxon>Pseudomonadati</taxon>
        <taxon>Pseudomonadota</taxon>
        <taxon>Alphaproteobacteria</taxon>
        <taxon>Hyphomicrobiales</taxon>
        <taxon>Methylobacteriaceae</taxon>
        <taxon>Methylorubrum</taxon>
    </lineage>
</organism>
<dbReference type="EMBL" id="FOSV01000031">
    <property type="protein sequence ID" value="SFL93471.1"/>
    <property type="molecule type" value="Genomic_DNA"/>
</dbReference>
<dbReference type="PANTHER" id="PTHR43377">
    <property type="entry name" value="BILIVERDIN REDUCTASE A"/>
    <property type="match status" value="1"/>
</dbReference>
<proteinExistence type="predicted"/>
<evidence type="ECO:0000259" key="2">
    <source>
        <dbReference type="Pfam" id="PF22725"/>
    </source>
</evidence>
<feature type="domain" description="Gfo/Idh/MocA-like oxidoreductase N-terminal" evidence="1">
    <location>
        <begin position="47"/>
        <end position="163"/>
    </location>
</feature>
<dbReference type="STRING" id="414703.SAMN04488125_13122"/>
<dbReference type="Proteomes" id="UP000198804">
    <property type="component" value="Unassembled WGS sequence"/>
</dbReference>
<keyword evidence="4" id="KW-1185">Reference proteome</keyword>
<dbReference type="InterPro" id="IPR036291">
    <property type="entry name" value="NAD(P)-bd_dom_sf"/>
</dbReference>
<gene>
    <name evidence="3" type="ORF">SAMN04488125_13122</name>
</gene>
<dbReference type="GO" id="GO:0000166">
    <property type="term" value="F:nucleotide binding"/>
    <property type="evidence" value="ECO:0007669"/>
    <property type="project" value="InterPro"/>
</dbReference>
<dbReference type="SUPFAM" id="SSF51735">
    <property type="entry name" value="NAD(P)-binding Rossmann-fold domains"/>
    <property type="match status" value="1"/>
</dbReference>
<name>A0A1I4LRE7_9HYPH</name>
<dbReference type="Gene3D" id="3.40.50.720">
    <property type="entry name" value="NAD(P)-binding Rossmann-like Domain"/>
    <property type="match status" value="1"/>
</dbReference>
<evidence type="ECO:0000313" key="3">
    <source>
        <dbReference type="EMBL" id="SFL93471.1"/>
    </source>
</evidence>
<sequence>MRFDVLPRLGLRSLHRIGPEPDRHCLGPQSADETMPAFLPEIASRGRIALVGTGFVADFYMQSFATFPELRVVGAFDADATRLAAFCAHWRVSARDSLSDLLRAGPEAPDLVLNLTNPGSHYAVSRACLEAGYPVYSEKPLATEMEEAEALQALAESRGLMLASAPCSVLGEAAQTAWLALRRGVIGPVRLVYAELDDGFLALAPYRNWKSPSGAPWPYADEFRVGCTLEHAGYYLTWLMAMFGSVTSVVSASARLAADRLPTGAPAPDFTCATLFFETGVVARLTCSIVAPHDHAIRFIGDEGVVEIDQCWDNDAAVRLRRRHAIRRRLVDSPFSRRIRIDGRTHPKVARWGSTAMNFALGPVEMLCAMRERRTCRLSAAFGLHLTEVTLAIQSGAGHQTMRTTCPVVAPMPWAAGP</sequence>
<dbReference type="InterPro" id="IPR000683">
    <property type="entry name" value="Gfo/Idh/MocA-like_OxRdtase_N"/>
</dbReference>